<dbReference type="InterPro" id="IPR023393">
    <property type="entry name" value="START-like_dom_sf"/>
</dbReference>
<accession>A0A022L0L2</accession>
<dbReference type="RefSeq" id="WP_017822182.1">
    <property type="nucleotide sequence ID" value="NZ_AORC01000003.1"/>
</dbReference>
<dbReference type="Gene3D" id="3.30.530.20">
    <property type="match status" value="1"/>
</dbReference>
<organism evidence="3 4">
    <name type="scientific">Brachybacterium muris UCD-AY4</name>
    <dbReference type="NCBI Taxonomy" id="1249481"/>
    <lineage>
        <taxon>Bacteria</taxon>
        <taxon>Bacillati</taxon>
        <taxon>Actinomycetota</taxon>
        <taxon>Actinomycetes</taxon>
        <taxon>Micrococcales</taxon>
        <taxon>Dermabacteraceae</taxon>
        <taxon>Brachybacterium</taxon>
    </lineage>
</organism>
<name>A0A022L0L2_9MICO</name>
<dbReference type="SUPFAM" id="SSF55961">
    <property type="entry name" value="Bet v1-like"/>
    <property type="match status" value="1"/>
</dbReference>
<reference evidence="3 4" key="1">
    <citation type="journal article" date="2013" name="Genome Announc.">
        <title>Draft genome sequence of an Actinobacterium, Brachybacterium muris strain UCD-AY4.</title>
        <authorList>
            <person name="Lo J.R."/>
            <person name="Lang J.M."/>
            <person name="Darling A.E."/>
            <person name="Eisen J.A."/>
            <person name="Coil D.A."/>
        </authorList>
    </citation>
    <scope>NUCLEOTIDE SEQUENCE [LARGE SCALE GENOMIC DNA]</scope>
    <source>
        <strain evidence="3 4">UCD-AY4</strain>
    </source>
</reference>
<evidence type="ECO:0000313" key="3">
    <source>
        <dbReference type="EMBL" id="EYT50670.1"/>
    </source>
</evidence>
<keyword evidence="4" id="KW-1185">Reference proteome</keyword>
<dbReference type="EMBL" id="AORC01000003">
    <property type="protein sequence ID" value="EYT50670.1"/>
    <property type="molecule type" value="Genomic_DNA"/>
</dbReference>
<evidence type="ECO:0000256" key="1">
    <source>
        <dbReference type="ARBA" id="ARBA00006817"/>
    </source>
</evidence>
<sequence>MTVTESLPYVEAVRRRLEIEEHGVHVRTALTLTTNLSLAPAQLWPLLVDRAELAQWYGQLSGALVEGGRYRLADGAHGQVLELVEPHKVSLTCEKDGSADPVQVRLDPEDDGTTSLRLTCTTLIERERFDRYGPGAAAIHWEIALMALAAHADGWRACVTVPVPAPTREWLESAEGIAHLQAWSVRWAAEAIAAGVDESSARRGELATAQAFLKAH</sequence>
<dbReference type="Proteomes" id="UP000019754">
    <property type="component" value="Unassembled WGS sequence"/>
</dbReference>
<dbReference type="HOGENOM" id="CLU_108923_0_0_11"/>
<dbReference type="STRING" id="1249481.D641_0102320"/>
<feature type="domain" description="Activator of Hsp90 ATPase homologue 1/2-like C-terminal" evidence="2">
    <location>
        <begin position="39"/>
        <end position="151"/>
    </location>
</feature>
<evidence type="ECO:0000313" key="4">
    <source>
        <dbReference type="Proteomes" id="UP000019754"/>
    </source>
</evidence>
<dbReference type="Pfam" id="PF08327">
    <property type="entry name" value="AHSA1"/>
    <property type="match status" value="1"/>
</dbReference>
<protein>
    <recommendedName>
        <fullName evidence="2">Activator of Hsp90 ATPase homologue 1/2-like C-terminal domain-containing protein</fullName>
    </recommendedName>
</protein>
<dbReference type="AlphaFoldDB" id="A0A022L0L2"/>
<comment type="caution">
    <text evidence="3">The sequence shown here is derived from an EMBL/GenBank/DDBJ whole genome shotgun (WGS) entry which is preliminary data.</text>
</comment>
<comment type="similarity">
    <text evidence="1">Belongs to the AHA1 family.</text>
</comment>
<gene>
    <name evidence="3" type="ORF">D641_0102320</name>
</gene>
<dbReference type="InterPro" id="IPR013538">
    <property type="entry name" value="ASHA1/2-like_C"/>
</dbReference>
<proteinExistence type="inferred from homology"/>
<dbReference type="OrthoDB" id="8117292at2"/>
<evidence type="ECO:0000259" key="2">
    <source>
        <dbReference type="Pfam" id="PF08327"/>
    </source>
</evidence>